<gene>
    <name evidence="1" type="ORF">C8D87_10279</name>
</gene>
<dbReference type="PANTHER" id="PTHR46656:SF3">
    <property type="entry name" value="PUTATIVE-RELATED"/>
    <property type="match status" value="1"/>
</dbReference>
<comment type="caution">
    <text evidence="1">The sequence shown here is derived from an EMBL/GenBank/DDBJ whole genome shotgun (WGS) entry which is preliminary data.</text>
</comment>
<proteinExistence type="predicted"/>
<accession>A0ABX9EFP2</accession>
<keyword evidence="1" id="KW-0808">Transferase</keyword>
<dbReference type="PANTHER" id="PTHR46656">
    <property type="entry name" value="PUTATIVE-RELATED"/>
    <property type="match status" value="1"/>
</dbReference>
<dbReference type="Proteomes" id="UP000248714">
    <property type="component" value="Unassembled WGS sequence"/>
</dbReference>
<organism evidence="1 2">
    <name type="scientific">Lentzea atacamensis</name>
    <dbReference type="NCBI Taxonomy" id="531938"/>
    <lineage>
        <taxon>Bacteria</taxon>
        <taxon>Bacillati</taxon>
        <taxon>Actinomycetota</taxon>
        <taxon>Actinomycetes</taxon>
        <taxon>Pseudonocardiales</taxon>
        <taxon>Pseudonocardiaceae</taxon>
        <taxon>Lentzea</taxon>
    </lineage>
</organism>
<dbReference type="GO" id="GO:0016740">
    <property type="term" value="F:transferase activity"/>
    <property type="evidence" value="ECO:0007669"/>
    <property type="project" value="UniProtKB-KW"/>
</dbReference>
<sequence length="679" mass="75744">MAACTVATRAQFPAARVLGTSYLKHHPEHEYVIIDLEDPPDWLEFSEDEYLDLATAHDVDELADLVARRAVRALLGEYDVVVKLPPRALVLAPLAIVAAKGAVDLSESALAHWNLHERSVEGANLIRFDGYDPRTPWTPASDCTRVLFSERPELKKIYDEYASLVEPSDVPYRFGFLSDGTPITAPMRTLFREALTPSNPLNPTDGRAPHAFDGERFQEWLRLPATPVERVNGFNRLLLAVWRSRVDLQTTFPQPFGAGFRQWCHLHGRHEGVPEWALPTEPIEPTPPGDEFGVNVAGYHTAELGIGEMGRVMLRVLNASDVPHVSVVEEHSIIRTVRTGLEEPDSVGPPRFPVSLITVNGDFTAALLAAHPDVGHDRYRIGLWAWELEDFPASMHHGFAHVDEIWTVSEFSRRAIAEHSPVPVHTVPVPVPDPGEPRRELGDRTRFFFAFDYNSTAGRKNPYGLVTAFQIAFEGRDDVELVIKSTNSHSNVSAAERLRLQVAGDERITLVERYLTVEELTDLYATSHAYVSLHRGEGFGLTVAEAMIRAIPVISTNYSGTAEFVTEETGWLVPHTITNIGPGWAPYPADCHWADPDLDAAARAMREVADNPEEARLRGAAARAHLLRTRPIEVTVQWMTERLTAAHDAWLARHQEPVRDSVSLASRVARRIIRTVRIP</sequence>
<reference evidence="1 2" key="1">
    <citation type="submission" date="2018-06" db="EMBL/GenBank/DDBJ databases">
        <title>Genomic Encyclopedia of Type Strains, Phase IV (KMG-IV): sequencing the most valuable type-strain genomes for metagenomic binning, comparative biology and taxonomic classification.</title>
        <authorList>
            <person name="Goeker M."/>
        </authorList>
    </citation>
    <scope>NUCLEOTIDE SEQUENCE [LARGE SCALE GENOMIC DNA]</scope>
    <source>
        <strain evidence="1 2">DSM 45479</strain>
    </source>
</reference>
<keyword evidence="2" id="KW-1185">Reference proteome</keyword>
<dbReference type="Pfam" id="PF20706">
    <property type="entry name" value="GT4-conflict"/>
    <property type="match status" value="1"/>
</dbReference>
<evidence type="ECO:0000313" key="2">
    <source>
        <dbReference type="Proteomes" id="UP000248714"/>
    </source>
</evidence>
<dbReference type="SUPFAM" id="SSF53756">
    <property type="entry name" value="UDP-Glycosyltransferase/glycogen phosphorylase"/>
    <property type="match status" value="1"/>
</dbReference>
<evidence type="ECO:0000313" key="1">
    <source>
        <dbReference type="EMBL" id="RAS68019.1"/>
    </source>
</evidence>
<name>A0ABX9EFP2_9PSEU</name>
<protein>
    <submittedName>
        <fullName evidence="1">Glycosyl transferase family 1</fullName>
    </submittedName>
</protein>
<dbReference type="EMBL" id="QLTT01000002">
    <property type="protein sequence ID" value="RAS68019.1"/>
    <property type="molecule type" value="Genomic_DNA"/>
</dbReference>
<dbReference type="Gene3D" id="3.40.50.2000">
    <property type="entry name" value="Glycogen Phosphorylase B"/>
    <property type="match status" value="1"/>
</dbReference>